<evidence type="ECO:0000256" key="2">
    <source>
        <dbReference type="ARBA" id="ARBA00005587"/>
    </source>
</evidence>
<reference evidence="7 8" key="1">
    <citation type="journal article" date="2020" name="ISME J.">
        <title>Uncovering the hidden diversity of litter-decomposition mechanisms in mushroom-forming fungi.</title>
        <authorList>
            <person name="Floudas D."/>
            <person name="Bentzer J."/>
            <person name="Ahren D."/>
            <person name="Johansson T."/>
            <person name="Persson P."/>
            <person name="Tunlid A."/>
        </authorList>
    </citation>
    <scope>NUCLEOTIDE SEQUENCE [LARGE SCALE GENOMIC DNA]</scope>
    <source>
        <strain evidence="7 8">CBS 406.79</strain>
    </source>
</reference>
<dbReference type="OrthoDB" id="3648309at2759"/>
<dbReference type="Proteomes" id="UP000518752">
    <property type="component" value="Unassembled WGS sequence"/>
</dbReference>
<dbReference type="AlphaFoldDB" id="A0A8H5MFI6"/>
<name>A0A8H5MFI6_9AGAR</name>
<dbReference type="EMBL" id="JAACJN010000007">
    <property type="protein sequence ID" value="KAF5391959.1"/>
    <property type="molecule type" value="Genomic_DNA"/>
</dbReference>
<gene>
    <name evidence="7" type="ORF">D9757_003267</name>
</gene>
<comment type="subcellular location">
    <subcellularLocation>
        <location evidence="1">Membrane</location>
        <topology evidence="1">Multi-pass membrane protein</topology>
    </subcellularLocation>
</comment>
<dbReference type="InterPro" id="IPR051633">
    <property type="entry name" value="AceTr"/>
</dbReference>
<dbReference type="PANTHER" id="PTHR31123">
    <property type="entry name" value="ACCUMULATION OF DYADS PROTEIN 2-RELATED"/>
    <property type="match status" value="1"/>
</dbReference>
<feature type="transmembrane region" description="Helical" evidence="6">
    <location>
        <begin position="87"/>
        <end position="108"/>
    </location>
</feature>
<sequence length="260" mass="27843">MSPAHIHTVDLEKGTFETRETAGLASNSTSPTQPEQEQYERLLLNASPKVGNPTPLALISFIMVLAPTAFVQMGWGSSSLASSPVFVGSYYLLGGLALIIAGVMEWIVGNTLACIVDMMFGGNWLSLAVVLDPVHGIASAFPEGINSPDYNKAFMFYYAIWTFPTLTFFVASLRINVAFAGVFFNVTFANAVSAAAYGALSQGNTAVANALVIAAGAFEFVVVCFASYIYTSMLFESVNMPFKLPLGDLSRLLSRKAKLT</sequence>
<dbReference type="Pfam" id="PF01184">
    <property type="entry name" value="Gpr1_Fun34_YaaH"/>
    <property type="match status" value="1"/>
</dbReference>
<accession>A0A8H5MFI6</accession>
<evidence type="ECO:0000313" key="7">
    <source>
        <dbReference type="EMBL" id="KAF5391959.1"/>
    </source>
</evidence>
<dbReference type="InterPro" id="IPR000791">
    <property type="entry name" value="Gpr1/Fun34/SatP-like"/>
</dbReference>
<protein>
    <submittedName>
        <fullName evidence="7">Uncharacterized protein</fullName>
    </submittedName>
</protein>
<comment type="caution">
    <text evidence="7">The sequence shown here is derived from an EMBL/GenBank/DDBJ whole genome shotgun (WGS) entry which is preliminary data.</text>
</comment>
<dbReference type="PANTHER" id="PTHR31123:SF4">
    <property type="entry name" value="PROTEIN ALCS"/>
    <property type="match status" value="1"/>
</dbReference>
<dbReference type="GO" id="GO:0005886">
    <property type="term" value="C:plasma membrane"/>
    <property type="evidence" value="ECO:0007669"/>
    <property type="project" value="TreeGrafter"/>
</dbReference>
<evidence type="ECO:0000313" key="8">
    <source>
        <dbReference type="Proteomes" id="UP000518752"/>
    </source>
</evidence>
<feature type="transmembrane region" description="Helical" evidence="6">
    <location>
        <begin position="56"/>
        <end position="75"/>
    </location>
</feature>
<evidence type="ECO:0000256" key="3">
    <source>
        <dbReference type="ARBA" id="ARBA00022692"/>
    </source>
</evidence>
<comment type="similarity">
    <text evidence="2">Belongs to the acetate uptake transporter (AceTr) (TC 2.A.96) family.</text>
</comment>
<keyword evidence="8" id="KW-1185">Reference proteome</keyword>
<evidence type="ECO:0000256" key="1">
    <source>
        <dbReference type="ARBA" id="ARBA00004141"/>
    </source>
</evidence>
<evidence type="ECO:0000256" key="5">
    <source>
        <dbReference type="ARBA" id="ARBA00023136"/>
    </source>
</evidence>
<feature type="transmembrane region" description="Helical" evidence="6">
    <location>
        <begin position="178"/>
        <end position="200"/>
    </location>
</feature>
<feature type="transmembrane region" description="Helical" evidence="6">
    <location>
        <begin position="120"/>
        <end position="141"/>
    </location>
</feature>
<keyword evidence="5 6" id="KW-0472">Membrane</keyword>
<feature type="transmembrane region" description="Helical" evidence="6">
    <location>
        <begin position="206"/>
        <end position="230"/>
    </location>
</feature>
<feature type="transmembrane region" description="Helical" evidence="6">
    <location>
        <begin position="153"/>
        <end position="171"/>
    </location>
</feature>
<keyword evidence="4 6" id="KW-1133">Transmembrane helix</keyword>
<proteinExistence type="inferred from homology"/>
<evidence type="ECO:0000256" key="4">
    <source>
        <dbReference type="ARBA" id="ARBA00022989"/>
    </source>
</evidence>
<dbReference type="GO" id="GO:0015123">
    <property type="term" value="F:acetate transmembrane transporter activity"/>
    <property type="evidence" value="ECO:0007669"/>
    <property type="project" value="TreeGrafter"/>
</dbReference>
<evidence type="ECO:0000256" key="6">
    <source>
        <dbReference type="SAM" id="Phobius"/>
    </source>
</evidence>
<organism evidence="7 8">
    <name type="scientific">Collybiopsis confluens</name>
    <dbReference type="NCBI Taxonomy" id="2823264"/>
    <lineage>
        <taxon>Eukaryota</taxon>
        <taxon>Fungi</taxon>
        <taxon>Dikarya</taxon>
        <taxon>Basidiomycota</taxon>
        <taxon>Agaricomycotina</taxon>
        <taxon>Agaricomycetes</taxon>
        <taxon>Agaricomycetidae</taxon>
        <taxon>Agaricales</taxon>
        <taxon>Marasmiineae</taxon>
        <taxon>Omphalotaceae</taxon>
        <taxon>Collybiopsis</taxon>
    </lineage>
</organism>
<keyword evidence="3 6" id="KW-0812">Transmembrane</keyword>